<keyword evidence="5 8" id="KW-0472">Membrane</keyword>
<dbReference type="AlphaFoldDB" id="A0A195CST1"/>
<keyword evidence="4 8" id="KW-1133">Transmembrane helix</keyword>
<accession>A0A195CST1</accession>
<feature type="transmembrane region" description="Helical" evidence="8">
    <location>
        <begin position="31"/>
        <end position="49"/>
    </location>
</feature>
<keyword evidence="3 8" id="KW-0812">Transmembrane</keyword>
<dbReference type="GO" id="GO:0005886">
    <property type="term" value="C:plasma membrane"/>
    <property type="evidence" value="ECO:0007669"/>
    <property type="project" value="UniProtKB-SubCell"/>
</dbReference>
<dbReference type="GO" id="GO:0050909">
    <property type="term" value="P:sensory perception of taste"/>
    <property type="evidence" value="ECO:0007669"/>
    <property type="project" value="InterPro"/>
</dbReference>
<proteinExistence type="inferred from homology"/>
<evidence type="ECO:0000256" key="5">
    <source>
        <dbReference type="ARBA" id="ARBA00023136"/>
    </source>
</evidence>
<evidence type="ECO:0000256" key="3">
    <source>
        <dbReference type="ARBA" id="ARBA00022692"/>
    </source>
</evidence>
<dbReference type="PANTHER" id="PTHR21143:SF133">
    <property type="entry name" value="GUSTATORY AND PHEROMONE RECEPTOR 32A-RELATED"/>
    <property type="match status" value="1"/>
</dbReference>
<evidence type="ECO:0000256" key="7">
    <source>
        <dbReference type="ARBA" id="ARBA00023224"/>
    </source>
</evidence>
<evidence type="ECO:0000313" key="9">
    <source>
        <dbReference type="EMBL" id="KYN03763.1"/>
    </source>
</evidence>
<dbReference type="GO" id="GO:0007635">
    <property type="term" value="P:chemosensory behavior"/>
    <property type="evidence" value="ECO:0007669"/>
    <property type="project" value="TreeGrafter"/>
</dbReference>
<gene>
    <name evidence="9" type="ORF">ALC62_05460</name>
</gene>
<feature type="transmembrane region" description="Helical" evidence="8">
    <location>
        <begin position="95"/>
        <end position="114"/>
    </location>
</feature>
<comment type="subcellular location">
    <subcellularLocation>
        <location evidence="1 8">Cell membrane</location>
        <topology evidence="1 8">Multi-pass membrane protein</topology>
    </subcellularLocation>
</comment>
<dbReference type="Pfam" id="PF08395">
    <property type="entry name" value="7tm_7"/>
    <property type="match status" value="1"/>
</dbReference>
<keyword evidence="6 8" id="KW-0675">Receptor</keyword>
<evidence type="ECO:0000256" key="4">
    <source>
        <dbReference type="ARBA" id="ARBA00022989"/>
    </source>
</evidence>
<dbReference type="GO" id="GO:0030424">
    <property type="term" value="C:axon"/>
    <property type="evidence" value="ECO:0007669"/>
    <property type="project" value="TreeGrafter"/>
</dbReference>
<organism evidence="9 10">
    <name type="scientific">Cyphomyrmex costatus</name>
    <dbReference type="NCBI Taxonomy" id="456900"/>
    <lineage>
        <taxon>Eukaryota</taxon>
        <taxon>Metazoa</taxon>
        <taxon>Ecdysozoa</taxon>
        <taxon>Arthropoda</taxon>
        <taxon>Hexapoda</taxon>
        <taxon>Insecta</taxon>
        <taxon>Pterygota</taxon>
        <taxon>Neoptera</taxon>
        <taxon>Endopterygota</taxon>
        <taxon>Hymenoptera</taxon>
        <taxon>Apocrita</taxon>
        <taxon>Aculeata</taxon>
        <taxon>Formicoidea</taxon>
        <taxon>Formicidae</taxon>
        <taxon>Myrmicinae</taxon>
        <taxon>Cyphomyrmex</taxon>
    </lineage>
</organism>
<dbReference type="GO" id="GO:0007165">
    <property type="term" value="P:signal transduction"/>
    <property type="evidence" value="ECO:0007669"/>
    <property type="project" value="UniProtKB-KW"/>
</dbReference>
<comment type="similarity">
    <text evidence="8">Belongs to the insect chemoreceptor superfamily. Gustatory receptor (GR) family.</text>
</comment>
<evidence type="ECO:0000313" key="10">
    <source>
        <dbReference type="Proteomes" id="UP000078542"/>
    </source>
</evidence>
<dbReference type="STRING" id="456900.A0A195CST1"/>
<dbReference type="InterPro" id="IPR013604">
    <property type="entry name" value="7TM_chemorcpt"/>
</dbReference>
<name>A0A195CST1_9HYME</name>
<comment type="caution">
    <text evidence="8">Lacks conserved residue(s) required for the propagation of feature annotation.</text>
</comment>
<evidence type="ECO:0000256" key="1">
    <source>
        <dbReference type="ARBA" id="ARBA00004651"/>
    </source>
</evidence>
<dbReference type="GO" id="GO:0030425">
    <property type="term" value="C:dendrite"/>
    <property type="evidence" value="ECO:0007669"/>
    <property type="project" value="TreeGrafter"/>
</dbReference>
<keyword evidence="7 8" id="KW-0807">Transducer</keyword>
<feature type="transmembrane region" description="Helical" evidence="8">
    <location>
        <begin position="170"/>
        <end position="191"/>
    </location>
</feature>
<evidence type="ECO:0000256" key="8">
    <source>
        <dbReference type="RuleBase" id="RU363108"/>
    </source>
</evidence>
<evidence type="ECO:0000256" key="6">
    <source>
        <dbReference type="ARBA" id="ARBA00023170"/>
    </source>
</evidence>
<dbReference type="GO" id="GO:0008049">
    <property type="term" value="P:male courtship behavior"/>
    <property type="evidence" value="ECO:0007669"/>
    <property type="project" value="TreeGrafter"/>
</dbReference>
<feature type="transmembrane region" description="Helical" evidence="8">
    <location>
        <begin position="61"/>
        <end position="83"/>
    </location>
</feature>
<dbReference type="GO" id="GO:0043025">
    <property type="term" value="C:neuronal cell body"/>
    <property type="evidence" value="ECO:0007669"/>
    <property type="project" value="TreeGrafter"/>
</dbReference>
<sequence>MFNLLMVFQQIKSKSKGKIWQLFCATDFESLMYPCFIFCRILGIFPYTINTSTIKICKLCYILSTVIICIFSIFEVIIFYNFNVSKATLSIPKKLDFYCYQIFNSFITVTTFILSEPRMRLLQNILEISLKLPQKSYQNLSRIIHAKDIFGFAFAVTYALKICYMQHLKILNKIVGVYLYFVGIQTDMLYMNCVCILKVCFKQVNDSLANLGKLNANSTPYFLTNTINHEQRNSFLLMQLQTLKKRHMAISNIVETLNATFCLQLLTTITKTFTQSTLILYYFATQVQVQDVAKGNLEKRNYQEHLIIFSTTHYFVKIVLVVWACETCKNQAMDIRTTIHDVFNTISDKEIKYELQLFSLQLMHRKNIFFAKGVTIDATLLTKVNNQLFSFVKSMLVYLTLFRGFVFFSWRVALQCT</sequence>
<protein>
    <recommendedName>
        <fullName evidence="8">Gustatory receptor</fullName>
    </recommendedName>
</protein>
<dbReference type="PANTHER" id="PTHR21143">
    <property type="entry name" value="INVERTEBRATE GUSTATORY RECEPTOR"/>
    <property type="match status" value="1"/>
</dbReference>
<comment type="function">
    <text evidence="8">Gustatory receptor which mediates acceptance or avoidance behavior, depending on its substrates.</text>
</comment>
<reference evidence="9 10" key="1">
    <citation type="submission" date="2016-03" db="EMBL/GenBank/DDBJ databases">
        <title>Cyphomyrmex costatus WGS genome.</title>
        <authorList>
            <person name="Nygaard S."/>
            <person name="Hu H."/>
            <person name="Boomsma J."/>
            <person name="Zhang G."/>
        </authorList>
    </citation>
    <scope>NUCLEOTIDE SEQUENCE [LARGE SCALE GENOMIC DNA]</scope>
    <source>
        <strain evidence="9">MS0001</strain>
        <tissue evidence="9">Whole body</tissue>
    </source>
</reference>
<dbReference type="Proteomes" id="UP000078542">
    <property type="component" value="Unassembled WGS sequence"/>
</dbReference>
<feature type="transmembrane region" description="Helical" evidence="8">
    <location>
        <begin position="395"/>
        <end position="414"/>
    </location>
</feature>
<dbReference type="EMBL" id="KQ977305">
    <property type="protein sequence ID" value="KYN03763.1"/>
    <property type="molecule type" value="Genomic_DNA"/>
</dbReference>
<evidence type="ECO:0000256" key="2">
    <source>
        <dbReference type="ARBA" id="ARBA00022475"/>
    </source>
</evidence>
<keyword evidence="2 8" id="KW-1003">Cell membrane</keyword>
<keyword evidence="10" id="KW-1185">Reference proteome</keyword>